<accession>A0A8W8MHN8</accession>
<evidence type="ECO:0000313" key="3">
    <source>
        <dbReference type="Proteomes" id="UP000005408"/>
    </source>
</evidence>
<dbReference type="EnsemblMetazoa" id="G32364.1">
    <property type="protein sequence ID" value="G32364.1:cds"/>
    <property type="gene ID" value="G32364"/>
</dbReference>
<dbReference type="Proteomes" id="UP000005408">
    <property type="component" value="Unassembled WGS sequence"/>
</dbReference>
<feature type="compositionally biased region" description="Basic and acidic residues" evidence="1">
    <location>
        <begin position="50"/>
        <end position="64"/>
    </location>
</feature>
<keyword evidence="3" id="KW-1185">Reference proteome</keyword>
<sequence>MIAQSEYKWGTIGGTFFVTWFNSSTVDTLQAVWAGINKFNETDPEVLSPDPHRHNVSGEEHPADLDTNQLPDHAHLWSNEPYPVGFFVRF</sequence>
<feature type="region of interest" description="Disordered" evidence="1">
    <location>
        <begin position="44"/>
        <end position="67"/>
    </location>
</feature>
<organism evidence="2 3">
    <name type="scientific">Magallana gigas</name>
    <name type="common">Pacific oyster</name>
    <name type="synonym">Crassostrea gigas</name>
    <dbReference type="NCBI Taxonomy" id="29159"/>
    <lineage>
        <taxon>Eukaryota</taxon>
        <taxon>Metazoa</taxon>
        <taxon>Spiralia</taxon>
        <taxon>Lophotrochozoa</taxon>
        <taxon>Mollusca</taxon>
        <taxon>Bivalvia</taxon>
        <taxon>Autobranchia</taxon>
        <taxon>Pteriomorphia</taxon>
        <taxon>Ostreida</taxon>
        <taxon>Ostreoidea</taxon>
        <taxon>Ostreidae</taxon>
        <taxon>Magallana</taxon>
    </lineage>
</organism>
<protein>
    <submittedName>
        <fullName evidence="2">Uncharacterized protein</fullName>
    </submittedName>
</protein>
<reference evidence="2" key="1">
    <citation type="submission" date="2022-08" db="UniProtKB">
        <authorList>
            <consortium name="EnsemblMetazoa"/>
        </authorList>
    </citation>
    <scope>IDENTIFICATION</scope>
    <source>
        <strain evidence="2">05x7-T-G4-1.051#20</strain>
    </source>
</reference>
<proteinExistence type="predicted"/>
<dbReference type="AlphaFoldDB" id="A0A8W8MHN8"/>
<evidence type="ECO:0000256" key="1">
    <source>
        <dbReference type="SAM" id="MobiDB-lite"/>
    </source>
</evidence>
<evidence type="ECO:0000313" key="2">
    <source>
        <dbReference type="EnsemblMetazoa" id="G32364.1:cds"/>
    </source>
</evidence>
<name>A0A8W8MHN8_MAGGI</name>